<dbReference type="AlphaFoldDB" id="A0A1T5APY5"/>
<name>A0A1T5APY5_9BACT</name>
<dbReference type="EMBL" id="FUYV01000001">
    <property type="protein sequence ID" value="SKB37062.1"/>
    <property type="molecule type" value="Genomic_DNA"/>
</dbReference>
<reference evidence="1 2" key="1">
    <citation type="submission" date="2017-02" db="EMBL/GenBank/DDBJ databases">
        <authorList>
            <person name="Peterson S.W."/>
        </authorList>
    </citation>
    <scope>NUCLEOTIDE SEQUENCE [LARGE SCALE GENOMIC DNA]</scope>
    <source>
        <strain evidence="1 2">DSM 24412</strain>
    </source>
</reference>
<sequence>MRYLILFIFMIGLLLASCGVQKNIDAPDQTVKLEKEAAVEDSVEYELIILDGRFETFLAMQPSASFHTQSYYEGWNKRYVTEWNIRHSNPLRYGDFYQTRIEYHPDRNNYGLELNYRLYYYFQFIEQEYGIRLIRRRGN</sequence>
<organism evidence="1 2">
    <name type="scientific">Alkalitalea saponilacus</name>
    <dbReference type="NCBI Taxonomy" id="889453"/>
    <lineage>
        <taxon>Bacteria</taxon>
        <taxon>Pseudomonadati</taxon>
        <taxon>Bacteroidota</taxon>
        <taxon>Bacteroidia</taxon>
        <taxon>Marinilabiliales</taxon>
        <taxon>Marinilabiliaceae</taxon>
        <taxon>Alkalitalea</taxon>
    </lineage>
</organism>
<evidence type="ECO:0008006" key="3">
    <source>
        <dbReference type="Google" id="ProtNLM"/>
    </source>
</evidence>
<dbReference type="OrthoDB" id="1119488at2"/>
<dbReference type="RefSeq" id="WP_079556119.1">
    <property type="nucleotide sequence ID" value="NZ_CP021904.1"/>
</dbReference>
<protein>
    <recommendedName>
        <fullName evidence="3">Lipoprotein</fullName>
    </recommendedName>
</protein>
<gene>
    <name evidence="1" type="ORF">SAMN03080601_00344</name>
</gene>
<dbReference type="InterPro" id="IPR046144">
    <property type="entry name" value="DUF6146"/>
</dbReference>
<dbReference type="STRING" id="889453.SAMN03080601_00344"/>
<dbReference type="Proteomes" id="UP000191055">
    <property type="component" value="Unassembled WGS sequence"/>
</dbReference>
<accession>A0A1T5APY5</accession>
<dbReference type="KEGG" id="asx:CDL62_05475"/>
<keyword evidence="2" id="KW-1185">Reference proteome</keyword>
<dbReference type="PROSITE" id="PS51257">
    <property type="entry name" value="PROKAR_LIPOPROTEIN"/>
    <property type="match status" value="1"/>
</dbReference>
<evidence type="ECO:0000313" key="1">
    <source>
        <dbReference type="EMBL" id="SKB37062.1"/>
    </source>
</evidence>
<dbReference type="Pfam" id="PF19643">
    <property type="entry name" value="DUF6146"/>
    <property type="match status" value="1"/>
</dbReference>
<evidence type="ECO:0000313" key="2">
    <source>
        <dbReference type="Proteomes" id="UP000191055"/>
    </source>
</evidence>
<proteinExistence type="predicted"/>